<dbReference type="Pfam" id="PF00174">
    <property type="entry name" value="Oxidored_molyb"/>
    <property type="match status" value="1"/>
</dbReference>
<dbReference type="Gene3D" id="3.90.420.10">
    <property type="entry name" value="Oxidoreductase, molybdopterin-binding domain"/>
    <property type="match status" value="1"/>
</dbReference>
<evidence type="ECO:0000313" key="3">
    <source>
        <dbReference type="EMBL" id="OGH01942.1"/>
    </source>
</evidence>
<dbReference type="Proteomes" id="UP000177583">
    <property type="component" value="Unassembled WGS sequence"/>
</dbReference>
<name>A0A1F6GUT5_9PROT</name>
<dbReference type="EMBL" id="MFNF01000027">
    <property type="protein sequence ID" value="OGH01942.1"/>
    <property type="molecule type" value="Genomic_DNA"/>
</dbReference>
<dbReference type="AlphaFoldDB" id="A0A1F6GUT5"/>
<dbReference type="PANTHER" id="PTHR43032">
    <property type="entry name" value="PROTEIN-METHIONINE-SULFOXIDE REDUCTASE"/>
    <property type="match status" value="1"/>
</dbReference>
<dbReference type="InterPro" id="IPR036374">
    <property type="entry name" value="OxRdtase_Mopterin-bd_sf"/>
</dbReference>
<evidence type="ECO:0000313" key="4">
    <source>
        <dbReference type="Proteomes" id="UP000177583"/>
    </source>
</evidence>
<feature type="region of interest" description="Disordered" evidence="1">
    <location>
        <begin position="1"/>
        <end position="43"/>
    </location>
</feature>
<reference evidence="3 4" key="1">
    <citation type="journal article" date="2016" name="Nat. Commun.">
        <title>Thousands of microbial genomes shed light on interconnected biogeochemical processes in an aquifer system.</title>
        <authorList>
            <person name="Anantharaman K."/>
            <person name="Brown C.T."/>
            <person name="Hug L.A."/>
            <person name="Sharon I."/>
            <person name="Castelle C.J."/>
            <person name="Probst A.J."/>
            <person name="Thomas B.C."/>
            <person name="Singh A."/>
            <person name="Wilkins M.J."/>
            <person name="Karaoz U."/>
            <person name="Brodie E.L."/>
            <person name="Williams K.H."/>
            <person name="Hubbard S.S."/>
            <person name="Banfield J.F."/>
        </authorList>
    </citation>
    <scope>NUCLEOTIDE SEQUENCE [LARGE SCALE GENOMIC DNA]</scope>
</reference>
<protein>
    <submittedName>
        <fullName evidence="3">Oxidoreductase</fullName>
    </submittedName>
</protein>
<feature type="domain" description="Oxidoreductase molybdopterin-binding" evidence="2">
    <location>
        <begin position="54"/>
        <end position="207"/>
    </location>
</feature>
<evidence type="ECO:0000256" key="1">
    <source>
        <dbReference type="SAM" id="MobiDB-lite"/>
    </source>
</evidence>
<feature type="compositionally biased region" description="Basic and acidic residues" evidence="1">
    <location>
        <begin position="1"/>
        <end position="17"/>
    </location>
</feature>
<proteinExistence type="predicted"/>
<comment type="caution">
    <text evidence="3">The sequence shown here is derived from an EMBL/GenBank/DDBJ whole genome shotgun (WGS) entry which is preliminary data.</text>
</comment>
<sequence length="226" mass="25670">MSKVEKRLAKLERDKGLHSRFGSPQGSGEPNRHGMPKLPPGQRQVETWPVLDLGHVPTLSRENWKLSVNGLVEQPLELNFQEFLALGSVEDVSDFHCVTGWSRMDNHWKGVRVKDLAAKAGLKPQVTHVQITAYDLAPGTEIPYTTNLPLDQALEEDVLLVYQWEGKSLAAEHGGPVRMITPKLWAWKGAKWVRALSFIDHDQPGFWEVRGYSNTAEPWYDDRYSY</sequence>
<evidence type="ECO:0000259" key="2">
    <source>
        <dbReference type="Pfam" id="PF00174"/>
    </source>
</evidence>
<dbReference type="PANTHER" id="PTHR43032:SF4">
    <property type="entry name" value="OXIDOREDUCTASE MOLYBDOPTERIN-BINDING DOMAIN-CONTAINING PROTEIN"/>
    <property type="match status" value="1"/>
</dbReference>
<gene>
    <name evidence="3" type="ORF">A2557_04730</name>
</gene>
<accession>A0A1F6GUT5</accession>
<organism evidence="3 4">
    <name type="scientific">Candidatus Lambdaproteobacteria bacterium RIFOXYD2_FULL_56_26</name>
    <dbReference type="NCBI Taxonomy" id="1817773"/>
    <lineage>
        <taxon>Bacteria</taxon>
        <taxon>Pseudomonadati</taxon>
        <taxon>Pseudomonadota</taxon>
        <taxon>Candidatus Lambdaproteobacteria</taxon>
    </lineage>
</organism>
<dbReference type="SUPFAM" id="SSF56524">
    <property type="entry name" value="Oxidoreductase molybdopterin-binding domain"/>
    <property type="match status" value="1"/>
</dbReference>
<dbReference type="InterPro" id="IPR000572">
    <property type="entry name" value="OxRdtase_Mopterin-bd_dom"/>
</dbReference>